<dbReference type="PANTHER" id="PTHR13872">
    <property type="entry name" value="DOLICHYL-DIPHOSPHOOLIGOSACCHARIDE--PROTEIN GLYCOSYLTRANSFERASE SUBUNIT"/>
    <property type="match status" value="1"/>
</dbReference>
<sequence length="793" mass="87803">MASPESAVNGPTMTAGAASKSLRNAFGGVIAFIILVLIGVLAFSIRLFSVIKYESVIHEFDPYFNYRVTQFLSKNGIYDFWNWFDDRTWYPLGRVIGGTVYPGLTLTAGTIWKVVNSLNIPLSVETVCVFTAPIFSAFASWAAYLLTKEVKGPGAGLTAAALLAMVPSYISRSVAGSYDNEAVAIFALVFTFYLYIKTLNTGSLFYATLNALAYFYMVCSWGGYTFIINLIPMHVLLCIVTGRYSSRLYIAYAPLVVLGTLLASLVPVVGFNAVLTSEHFASFLVFIIIHVVALAYYIKGILSPKMFKVAVTLVVSAGLAVCCAVIAILIAVVASSPTKGWSGRSLTLLDPTYASKYIPIIASVSEHQPPTWPSYFMDINVLAFLVPAGIIACFMPLTDSSSFVILYIVTSVYFSGVMVRLMLVLAPAACILSGIALSEAFNVLTRSIKFQLPGIAGNPSIAVRMWCIMSTSKENGSSTVVAPNDIPKTEEAAKEKPAKKNRKKEKENVEKKPTPSKTEKRLLVLPLEASVIAVLLLVLLGAFYVVHCVWAAAEAYSAPSIVLTSHSNDGGLHVFDDFREAYSWLSHNTDVDDKVASWWDYGYQTTAMANRTVLVDNNTWNNTHIATVGTAMSSPEKQAWEIFHSLDVKYVLVVFGGVVGYPSDDINKFLWMVRIGGGVFPHIKEPDYLRDGQYRIDAQATPTMLNCLMYKLSYFRFVETDGKGFDRVRRTEIGKKHFKLTHFEEVFTTHHWMVRIYKLKPQRNRIRGKTKKSKSSRSVSSKRDVRGKRNPWH</sequence>
<feature type="transmembrane region" description="Helical" evidence="20">
    <location>
        <begin position="375"/>
        <end position="395"/>
    </location>
</feature>
<keyword evidence="17" id="KW-0464">Manganese</keyword>
<keyword evidence="14 20" id="KW-1133">Transmembrane helix</keyword>
<feature type="transmembrane region" description="Helical" evidence="20">
    <location>
        <begin position="213"/>
        <end position="237"/>
    </location>
</feature>
<keyword evidence="12" id="KW-0256">Endoplasmic reticulum</keyword>
<evidence type="ECO:0000256" key="3">
    <source>
        <dbReference type="ARBA" id="ARBA00004477"/>
    </source>
</evidence>
<keyword evidence="16" id="KW-0325">Glycoprotein</keyword>
<evidence type="ECO:0000256" key="15">
    <source>
        <dbReference type="ARBA" id="ARBA00023136"/>
    </source>
</evidence>
<evidence type="ECO:0000256" key="2">
    <source>
        <dbReference type="ARBA" id="ARBA00001946"/>
    </source>
</evidence>
<protein>
    <recommendedName>
        <fullName evidence="7">dolichyl-diphosphooligosaccharide--protein glycotransferase</fullName>
        <ecNumber evidence="7">2.4.99.18</ecNumber>
    </recommendedName>
</protein>
<feature type="domain" description="STT3/PglB/AglB core" evidence="22">
    <location>
        <begin position="592"/>
        <end position="651"/>
    </location>
</feature>
<evidence type="ECO:0000256" key="6">
    <source>
        <dbReference type="ARBA" id="ARBA00011157"/>
    </source>
</evidence>
<comment type="caution">
    <text evidence="23">The sequence shown here is derived from an EMBL/GenBank/DDBJ whole genome shotgun (WGS) entry which is preliminary data.</text>
</comment>
<dbReference type="InterPro" id="IPR003674">
    <property type="entry name" value="Oligo_trans_STT3"/>
</dbReference>
<evidence type="ECO:0000256" key="12">
    <source>
        <dbReference type="ARBA" id="ARBA00022824"/>
    </source>
</evidence>
<keyword evidence="10 20" id="KW-0812">Transmembrane</keyword>
<evidence type="ECO:0000256" key="1">
    <source>
        <dbReference type="ARBA" id="ARBA00001936"/>
    </source>
</evidence>
<feature type="region of interest" description="Disordered" evidence="19">
    <location>
        <begin position="475"/>
        <end position="515"/>
    </location>
</feature>
<gene>
    <name evidence="23" type="ORF">LITE_LOCUS42844</name>
</gene>
<evidence type="ECO:0000313" key="23">
    <source>
        <dbReference type="EMBL" id="CAI0543464.1"/>
    </source>
</evidence>
<feature type="transmembrane region" description="Helical" evidence="20">
    <location>
        <begin position="182"/>
        <end position="207"/>
    </location>
</feature>
<feature type="transmembrane region" description="Helical" evidence="20">
    <location>
        <begin position="152"/>
        <end position="170"/>
    </location>
</feature>
<evidence type="ECO:0000256" key="10">
    <source>
        <dbReference type="ARBA" id="ARBA00022692"/>
    </source>
</evidence>
<feature type="transmembrane region" description="Helical" evidence="20">
    <location>
        <begin position="249"/>
        <end position="274"/>
    </location>
</feature>
<evidence type="ECO:0000256" key="8">
    <source>
        <dbReference type="ARBA" id="ARBA00022676"/>
    </source>
</evidence>
<dbReference type="InterPro" id="IPR048307">
    <property type="entry name" value="STT3_N"/>
</dbReference>
<evidence type="ECO:0000256" key="13">
    <source>
        <dbReference type="ARBA" id="ARBA00022842"/>
    </source>
</evidence>
<keyword evidence="11" id="KW-0479">Metal-binding</keyword>
<evidence type="ECO:0000256" key="14">
    <source>
        <dbReference type="ARBA" id="ARBA00022989"/>
    </source>
</evidence>
<accession>A0AAV0QCY8</accession>
<name>A0AAV0QCY8_9ROSI</name>
<feature type="transmembrane region" description="Helical" evidence="20">
    <location>
        <begin position="402"/>
        <end position="419"/>
    </location>
</feature>
<evidence type="ECO:0000256" key="18">
    <source>
        <dbReference type="ARBA" id="ARBA00048829"/>
    </source>
</evidence>
<feature type="transmembrane region" description="Helical" evidence="20">
    <location>
        <begin position="127"/>
        <end position="146"/>
    </location>
</feature>
<feature type="transmembrane region" description="Helical" evidence="20">
    <location>
        <begin position="25"/>
        <end position="48"/>
    </location>
</feature>
<reference evidence="23" key="1">
    <citation type="submission" date="2022-08" db="EMBL/GenBank/DDBJ databases">
        <authorList>
            <person name="Gutierrez-Valencia J."/>
        </authorList>
    </citation>
    <scope>NUCLEOTIDE SEQUENCE</scope>
</reference>
<evidence type="ECO:0000256" key="16">
    <source>
        <dbReference type="ARBA" id="ARBA00023180"/>
    </source>
</evidence>
<evidence type="ECO:0000313" key="24">
    <source>
        <dbReference type="Proteomes" id="UP001154282"/>
    </source>
</evidence>
<comment type="cofactor">
    <cofactor evidence="1">
        <name>Mn(2+)</name>
        <dbReference type="ChEBI" id="CHEBI:29035"/>
    </cofactor>
</comment>
<dbReference type="Proteomes" id="UP001154282">
    <property type="component" value="Unassembled WGS sequence"/>
</dbReference>
<feature type="compositionally biased region" description="Basic residues" evidence="19">
    <location>
        <begin position="764"/>
        <end position="775"/>
    </location>
</feature>
<keyword evidence="15 20" id="KW-0472">Membrane</keyword>
<evidence type="ECO:0000256" key="17">
    <source>
        <dbReference type="ARBA" id="ARBA00023211"/>
    </source>
</evidence>
<feature type="transmembrane region" description="Helical" evidence="20">
    <location>
        <begin position="280"/>
        <end position="298"/>
    </location>
</feature>
<dbReference type="GO" id="GO:0004579">
    <property type="term" value="F:dolichyl-diphosphooligosaccharide-protein glycotransferase activity"/>
    <property type="evidence" value="ECO:0007669"/>
    <property type="project" value="UniProtKB-EC"/>
</dbReference>
<feature type="transmembrane region" description="Helical" evidence="20">
    <location>
        <begin position="425"/>
        <end position="444"/>
    </location>
</feature>
<organism evidence="23 24">
    <name type="scientific">Linum tenue</name>
    <dbReference type="NCBI Taxonomy" id="586396"/>
    <lineage>
        <taxon>Eukaryota</taxon>
        <taxon>Viridiplantae</taxon>
        <taxon>Streptophyta</taxon>
        <taxon>Embryophyta</taxon>
        <taxon>Tracheophyta</taxon>
        <taxon>Spermatophyta</taxon>
        <taxon>Magnoliopsida</taxon>
        <taxon>eudicotyledons</taxon>
        <taxon>Gunneridae</taxon>
        <taxon>Pentapetalae</taxon>
        <taxon>rosids</taxon>
        <taxon>fabids</taxon>
        <taxon>Malpighiales</taxon>
        <taxon>Linaceae</taxon>
        <taxon>Linum</taxon>
    </lineage>
</organism>
<comment type="similarity">
    <text evidence="5">Belongs to the STT3 family.</text>
</comment>
<comment type="cofactor">
    <cofactor evidence="2">
        <name>Mg(2+)</name>
        <dbReference type="ChEBI" id="CHEBI:18420"/>
    </cofactor>
</comment>
<keyword evidence="24" id="KW-1185">Reference proteome</keyword>
<keyword evidence="8" id="KW-0328">Glycosyltransferase</keyword>
<comment type="pathway">
    <text evidence="4">Protein modification; protein glycosylation.</text>
</comment>
<feature type="domain" description="Oligosaccharyl transferase STT3 N-terminal" evidence="21">
    <location>
        <begin position="29"/>
        <end position="432"/>
    </location>
</feature>
<comment type="catalytic activity">
    <reaction evidence="18">
        <text>a di-trans,poly-cis-dolichyl diphosphooligosaccharide + L-asparaginyl-[protein] = N(4)-(oligosaccharide-(1-&gt;4)-N-acetyl-beta-D-glucosaminyl-(1-&gt;4)-N-acetyl-beta-D-glucosaminyl)-L-asparaginyl-[protein] + a di-trans,poly-cis-dolichyl diphosphate + H(+)</text>
        <dbReference type="Rhea" id="RHEA:22980"/>
        <dbReference type="Rhea" id="RHEA-COMP:12804"/>
        <dbReference type="Rhea" id="RHEA-COMP:12805"/>
        <dbReference type="Rhea" id="RHEA-COMP:19506"/>
        <dbReference type="Rhea" id="RHEA-COMP:19509"/>
        <dbReference type="ChEBI" id="CHEBI:15378"/>
        <dbReference type="ChEBI" id="CHEBI:50347"/>
        <dbReference type="ChEBI" id="CHEBI:57497"/>
        <dbReference type="ChEBI" id="CHEBI:57570"/>
        <dbReference type="ChEBI" id="CHEBI:132529"/>
        <dbReference type="EC" id="2.4.99.18"/>
    </reaction>
</comment>
<dbReference type="EMBL" id="CAMGYJ010000009">
    <property type="protein sequence ID" value="CAI0543464.1"/>
    <property type="molecule type" value="Genomic_DNA"/>
</dbReference>
<feature type="transmembrane region" description="Helical" evidence="20">
    <location>
        <begin position="310"/>
        <end position="334"/>
    </location>
</feature>
<evidence type="ECO:0000256" key="9">
    <source>
        <dbReference type="ARBA" id="ARBA00022679"/>
    </source>
</evidence>
<proteinExistence type="inferred from homology"/>
<dbReference type="InterPro" id="IPR048999">
    <property type="entry name" value="STT3-PglB_core"/>
</dbReference>
<evidence type="ECO:0000256" key="11">
    <source>
        <dbReference type="ARBA" id="ARBA00022723"/>
    </source>
</evidence>
<dbReference type="PANTHER" id="PTHR13872:SF48">
    <property type="entry name" value="DOLICHYL-DIPHOSPHOOLIGOSACCHARIDE--PROTEIN GLYCOSYLTRANSFERASE SUBUNIT STT3A"/>
    <property type="match status" value="1"/>
</dbReference>
<evidence type="ECO:0000256" key="5">
    <source>
        <dbReference type="ARBA" id="ARBA00010810"/>
    </source>
</evidence>
<dbReference type="Pfam" id="PF02516">
    <property type="entry name" value="STT3"/>
    <property type="match status" value="1"/>
</dbReference>
<dbReference type="EC" id="2.4.99.18" evidence="7"/>
<comment type="subcellular location">
    <subcellularLocation>
        <location evidence="3">Endoplasmic reticulum membrane</location>
        <topology evidence="3">Multi-pass membrane protein</topology>
    </subcellularLocation>
</comment>
<dbReference type="FunFam" id="3.40.50.12610:FF:000002">
    <property type="entry name" value="dolichyl-diphosphooligosaccharide--protein glycosyltransferase subunit STT3A"/>
    <property type="match status" value="1"/>
</dbReference>
<keyword evidence="9" id="KW-0808">Transferase</keyword>
<keyword evidence="13" id="KW-0460">Magnesium</keyword>
<dbReference type="Gene3D" id="3.40.50.12610">
    <property type="match status" value="1"/>
</dbReference>
<evidence type="ECO:0000256" key="4">
    <source>
        <dbReference type="ARBA" id="ARBA00004922"/>
    </source>
</evidence>
<feature type="transmembrane region" description="Helical" evidence="20">
    <location>
        <begin position="522"/>
        <end position="546"/>
    </location>
</feature>
<dbReference type="Pfam" id="PF21436">
    <property type="entry name" value="STT3-PglB_core"/>
    <property type="match status" value="1"/>
</dbReference>
<evidence type="ECO:0000256" key="7">
    <source>
        <dbReference type="ARBA" id="ARBA00012605"/>
    </source>
</evidence>
<evidence type="ECO:0000259" key="22">
    <source>
        <dbReference type="Pfam" id="PF21436"/>
    </source>
</evidence>
<evidence type="ECO:0000256" key="20">
    <source>
        <dbReference type="SAM" id="Phobius"/>
    </source>
</evidence>
<feature type="region of interest" description="Disordered" evidence="19">
    <location>
        <begin position="764"/>
        <end position="793"/>
    </location>
</feature>
<evidence type="ECO:0000256" key="19">
    <source>
        <dbReference type="SAM" id="MobiDB-lite"/>
    </source>
</evidence>
<feature type="compositionally biased region" description="Basic and acidic residues" evidence="19">
    <location>
        <begin position="487"/>
        <end position="515"/>
    </location>
</feature>
<dbReference type="GO" id="GO:0005789">
    <property type="term" value="C:endoplasmic reticulum membrane"/>
    <property type="evidence" value="ECO:0007669"/>
    <property type="project" value="UniProtKB-SubCell"/>
</dbReference>
<comment type="subunit">
    <text evidence="6">Component of the oligosaccharyltransferase (OST) complex.</text>
</comment>
<dbReference type="AlphaFoldDB" id="A0AAV0QCY8"/>
<dbReference type="GO" id="GO:0046872">
    <property type="term" value="F:metal ion binding"/>
    <property type="evidence" value="ECO:0007669"/>
    <property type="project" value="UniProtKB-KW"/>
</dbReference>
<evidence type="ECO:0000259" key="21">
    <source>
        <dbReference type="Pfam" id="PF02516"/>
    </source>
</evidence>